<feature type="active site" evidence="1">
    <location>
        <position position="38"/>
    </location>
</feature>
<feature type="binding site" evidence="1">
    <location>
        <position position="42"/>
    </location>
    <ligand>
        <name>substrate</name>
    </ligand>
</feature>
<keyword evidence="1" id="KW-0547">Nucleotide-binding</keyword>
<dbReference type="GO" id="GO:0000287">
    <property type="term" value="F:magnesium ion binding"/>
    <property type="evidence" value="ECO:0007669"/>
    <property type="project" value="UniProtKB-UniRule"/>
</dbReference>
<dbReference type="EC" id="6.3.3.3" evidence="1"/>
<accession>A0A5C4W3R5</accession>
<comment type="similarity">
    <text evidence="1">Belongs to the dethiobiotin synthetase family.</text>
</comment>
<comment type="pathway">
    <text evidence="1">Cofactor biosynthesis; biotin biosynthesis; biotin from 7,8-diaminononanoate: step 1/2.</text>
</comment>
<evidence type="ECO:0000313" key="3">
    <source>
        <dbReference type="Proteomes" id="UP000313231"/>
    </source>
</evidence>
<dbReference type="InterPro" id="IPR004472">
    <property type="entry name" value="DTB_synth_BioD"/>
</dbReference>
<keyword evidence="1" id="KW-0963">Cytoplasm</keyword>
<feature type="binding site" evidence="1">
    <location>
        <begin position="13"/>
        <end position="18"/>
    </location>
    <ligand>
        <name>ATP</name>
        <dbReference type="ChEBI" id="CHEBI:30616"/>
    </ligand>
</feature>
<comment type="catalytic activity">
    <reaction evidence="1">
        <text>(7R,8S)-7,8-diammoniononanoate + CO2 + ATP = (4R,5S)-dethiobiotin + ADP + phosphate + 3 H(+)</text>
        <dbReference type="Rhea" id="RHEA:15805"/>
        <dbReference type="ChEBI" id="CHEBI:15378"/>
        <dbReference type="ChEBI" id="CHEBI:16526"/>
        <dbReference type="ChEBI" id="CHEBI:30616"/>
        <dbReference type="ChEBI" id="CHEBI:43474"/>
        <dbReference type="ChEBI" id="CHEBI:149469"/>
        <dbReference type="ChEBI" id="CHEBI:149473"/>
        <dbReference type="ChEBI" id="CHEBI:456216"/>
        <dbReference type="EC" id="6.3.3.3"/>
    </reaction>
</comment>
<organism evidence="2 3">
    <name type="scientific">Nocardioides albidus</name>
    <dbReference type="NCBI Taxonomy" id="1517589"/>
    <lineage>
        <taxon>Bacteria</taxon>
        <taxon>Bacillati</taxon>
        <taxon>Actinomycetota</taxon>
        <taxon>Actinomycetes</taxon>
        <taxon>Propionibacteriales</taxon>
        <taxon>Nocardioidaceae</taxon>
        <taxon>Nocardioides</taxon>
    </lineage>
</organism>
<comment type="function">
    <text evidence="1">Catalyzes a mechanistically unusual reaction, the ATP-dependent insertion of CO2 between the N7 and N8 nitrogen atoms of 7,8-diaminopelargonic acid (DAPA, also called 7,8-diammoniononanoate) to form a ureido ring.</text>
</comment>
<dbReference type="GO" id="GO:0009102">
    <property type="term" value="P:biotin biosynthetic process"/>
    <property type="evidence" value="ECO:0007669"/>
    <property type="project" value="UniProtKB-UniRule"/>
</dbReference>
<dbReference type="GO" id="GO:0005829">
    <property type="term" value="C:cytosol"/>
    <property type="evidence" value="ECO:0007669"/>
    <property type="project" value="TreeGrafter"/>
</dbReference>
<keyword evidence="3" id="KW-1185">Reference proteome</keyword>
<dbReference type="AlphaFoldDB" id="A0A5C4W3R5"/>
<dbReference type="PANTHER" id="PTHR43210">
    <property type="entry name" value="DETHIOBIOTIN SYNTHETASE"/>
    <property type="match status" value="1"/>
</dbReference>
<proteinExistence type="inferred from homology"/>
<dbReference type="EMBL" id="VDMP01000020">
    <property type="protein sequence ID" value="TNM42830.1"/>
    <property type="molecule type" value="Genomic_DNA"/>
</dbReference>
<dbReference type="Proteomes" id="UP000313231">
    <property type="component" value="Unassembled WGS sequence"/>
</dbReference>
<dbReference type="Gene3D" id="3.40.50.300">
    <property type="entry name" value="P-loop containing nucleotide triphosphate hydrolases"/>
    <property type="match status" value="1"/>
</dbReference>
<sequence length="239" mass="24583">MTRVVVVTGTDTGVGKTIATAALAARAAASGERVLVVKPVQTGIGGSDPDVPDVETVARLAGVDTVQFVALDEPLAPDTAARRQGVAIPTVREHVARIREQLTPEAGYDLVIVEGAGGLLVRLDAEGGTLLDIARDLTFALMRADGSPVEVVVVCRAGLGTLNHTELTTTALRAVQVEPAGLVIGAWPADPGVAETCNRTDLTRLTGVPVLAVLPDRAGSLSPADFSSAVPTWFDEVPG</sequence>
<reference evidence="2 3" key="1">
    <citation type="journal article" date="2016" name="Int. J. Syst. Evol. Microbiol.">
        <title>Nocardioides albidus sp. nov., an actinobacterium isolated from garden soil.</title>
        <authorList>
            <person name="Singh H."/>
            <person name="Du J."/>
            <person name="Trinh H."/>
            <person name="Won K."/>
            <person name="Yang J.E."/>
            <person name="Yin C."/>
            <person name="Kook M."/>
            <person name="Yi T.H."/>
        </authorList>
    </citation>
    <scope>NUCLEOTIDE SEQUENCE [LARGE SCALE GENOMIC DNA]</scope>
    <source>
        <strain evidence="2 3">CCTCC AB 2015297</strain>
    </source>
</reference>
<protein>
    <recommendedName>
        <fullName evidence="1">ATP-dependent dethiobiotin synthetase BioD</fullName>
        <ecNumber evidence="1">6.3.3.3</ecNumber>
    </recommendedName>
    <alternativeName>
        <fullName evidence="1">DTB synthetase</fullName>
        <shortName evidence="1">DTBS</shortName>
    </alternativeName>
    <alternativeName>
        <fullName evidence="1">Dethiobiotin synthase</fullName>
    </alternativeName>
</protein>
<evidence type="ECO:0000256" key="1">
    <source>
        <dbReference type="HAMAP-Rule" id="MF_00336"/>
    </source>
</evidence>
<feature type="binding site" evidence="1">
    <location>
        <position position="114"/>
    </location>
    <ligand>
        <name>Mg(2+)</name>
        <dbReference type="ChEBI" id="CHEBI:18420"/>
    </ligand>
</feature>
<dbReference type="GO" id="GO:0004141">
    <property type="term" value="F:dethiobiotin synthase activity"/>
    <property type="evidence" value="ECO:0007669"/>
    <property type="project" value="UniProtKB-UniRule"/>
</dbReference>
<dbReference type="SUPFAM" id="SSF52540">
    <property type="entry name" value="P-loop containing nucleoside triphosphate hydrolases"/>
    <property type="match status" value="1"/>
</dbReference>
<feature type="binding site" evidence="1">
    <location>
        <position position="53"/>
    </location>
    <ligand>
        <name>Mg(2+)</name>
        <dbReference type="ChEBI" id="CHEBI:18420"/>
    </ligand>
</feature>
<keyword evidence="1" id="KW-0460">Magnesium</keyword>
<keyword evidence="1" id="KW-0093">Biotin biosynthesis</keyword>
<gene>
    <name evidence="1 2" type="primary">bioD</name>
    <name evidence="2" type="ORF">FHP29_07460</name>
</gene>
<dbReference type="InterPro" id="IPR027417">
    <property type="entry name" value="P-loop_NTPase"/>
</dbReference>
<dbReference type="NCBIfam" id="TIGR00347">
    <property type="entry name" value="bioD"/>
    <property type="match status" value="1"/>
</dbReference>
<dbReference type="CDD" id="cd03109">
    <property type="entry name" value="DTBS"/>
    <property type="match status" value="1"/>
</dbReference>
<evidence type="ECO:0000313" key="2">
    <source>
        <dbReference type="EMBL" id="TNM42830.1"/>
    </source>
</evidence>
<dbReference type="PIRSF" id="PIRSF006755">
    <property type="entry name" value="DTB_synth"/>
    <property type="match status" value="1"/>
</dbReference>
<dbReference type="OrthoDB" id="9802610at2"/>
<dbReference type="PANTHER" id="PTHR43210:SF5">
    <property type="entry name" value="DETHIOBIOTIN SYNTHETASE"/>
    <property type="match status" value="1"/>
</dbReference>
<dbReference type="HAMAP" id="MF_00336">
    <property type="entry name" value="BioD"/>
    <property type="match status" value="1"/>
</dbReference>
<name>A0A5C4W3R5_9ACTN</name>
<feature type="binding site" evidence="1">
    <location>
        <position position="53"/>
    </location>
    <ligand>
        <name>ATP</name>
        <dbReference type="ChEBI" id="CHEBI:30616"/>
    </ligand>
</feature>
<keyword evidence="1 2" id="KW-0436">Ligase</keyword>
<comment type="caution">
    <text evidence="1">Lacks conserved residue(s) required for the propagation of feature annotation.</text>
</comment>
<keyword evidence="1" id="KW-0479">Metal-binding</keyword>
<dbReference type="GO" id="GO:0005524">
    <property type="term" value="F:ATP binding"/>
    <property type="evidence" value="ECO:0007669"/>
    <property type="project" value="UniProtKB-UniRule"/>
</dbReference>
<comment type="subunit">
    <text evidence="1">Homodimer.</text>
</comment>
<dbReference type="UniPathway" id="UPA00078">
    <property type="reaction ID" value="UER00161"/>
</dbReference>
<comment type="caution">
    <text evidence="2">The sequence shown here is derived from an EMBL/GenBank/DDBJ whole genome shotgun (WGS) entry which is preliminary data.</text>
</comment>
<keyword evidence="1" id="KW-0067">ATP-binding</keyword>
<dbReference type="Pfam" id="PF13500">
    <property type="entry name" value="AAA_26"/>
    <property type="match status" value="1"/>
</dbReference>
<comment type="subcellular location">
    <subcellularLocation>
        <location evidence="1">Cytoplasm</location>
    </subcellularLocation>
</comment>
<dbReference type="RefSeq" id="WP_139622227.1">
    <property type="nucleotide sequence ID" value="NZ_VDMP01000020.1"/>
</dbReference>
<feature type="binding site" evidence="1">
    <location>
        <position position="17"/>
    </location>
    <ligand>
        <name>Mg(2+)</name>
        <dbReference type="ChEBI" id="CHEBI:18420"/>
    </ligand>
</feature>
<comment type="cofactor">
    <cofactor evidence="1">
        <name>Mg(2+)</name>
        <dbReference type="ChEBI" id="CHEBI:18420"/>
    </cofactor>
</comment>
<feature type="binding site" evidence="1">
    <location>
        <begin position="114"/>
        <end position="117"/>
    </location>
    <ligand>
        <name>ATP</name>
        <dbReference type="ChEBI" id="CHEBI:30616"/>
    </ligand>
</feature>